<comment type="caution">
    <text evidence="2">The sequence shown here is derived from an EMBL/GenBank/DDBJ whole genome shotgun (WGS) entry which is preliminary data.</text>
</comment>
<dbReference type="AlphaFoldDB" id="A0A5N5RJF8"/>
<accession>A0A5N5RJF8</accession>
<evidence type="ECO:0000256" key="1">
    <source>
        <dbReference type="SAM" id="MobiDB-lite"/>
    </source>
</evidence>
<feature type="region of interest" description="Disordered" evidence="1">
    <location>
        <begin position="426"/>
        <end position="448"/>
    </location>
</feature>
<name>A0A5N5RJF8_9BIFI</name>
<feature type="region of interest" description="Disordered" evidence="1">
    <location>
        <begin position="167"/>
        <end position="203"/>
    </location>
</feature>
<dbReference type="InterPro" id="IPR012337">
    <property type="entry name" value="RNaseH-like_sf"/>
</dbReference>
<dbReference type="GO" id="GO:0003676">
    <property type="term" value="F:nucleic acid binding"/>
    <property type="evidence" value="ECO:0007669"/>
    <property type="project" value="InterPro"/>
</dbReference>
<dbReference type="OrthoDB" id="3180615at2"/>
<organism evidence="2 3">
    <name type="scientific">Bifidobacterium jacchi</name>
    <dbReference type="NCBI Taxonomy" id="2490545"/>
    <lineage>
        <taxon>Bacteria</taxon>
        <taxon>Bacillati</taxon>
        <taxon>Actinomycetota</taxon>
        <taxon>Actinomycetes</taxon>
        <taxon>Bifidobacteriales</taxon>
        <taxon>Bifidobacteriaceae</taxon>
        <taxon>Bifidobacterium</taxon>
    </lineage>
</organism>
<protein>
    <submittedName>
        <fullName evidence="2">DNA polymerase III subunit epsilon</fullName>
    </submittedName>
</protein>
<sequence>MPLDAQGRPIDWRRVRRLNLAAGLGVASDQDLQAGAGSDLHLMLSHDYAMRNMLESILAQCTTAFMMDFDRHLTSYRLPRALAYVNRRLNDEIQLLIDRGAAQGYWTVSTERQGRSNVTVLHREPLCPFAIDDIQDDTALMQEARAAYRSQQNAARATANATNRAYGASTITNPPSAAPTTAAPASASRSTAPNHGQYGRSDWRDAYLPGRSVDMVMGIDIETTGIDPARVYIIDVGFEYMNMRSPRPANAPGGFRYEQHYYTEGDAYGQARLRFGVTARNSRHGNPLIADLIGIDVRAIGPNAGLKPFDEYPDAQHALLTRLIRQPYVAHNATFEHSYFMLNIAGYAEHYRNGDITIIDTLPMSKRWDAGSAPDEAHPYGSNTLDAYAKRQGALAADKAERHLGLEDTHIMLVAMKHHLNMLRQTGQGPWAPDGKPGIGGKYCRKRR</sequence>
<dbReference type="EMBL" id="RQSP01000012">
    <property type="protein sequence ID" value="KAB5607377.1"/>
    <property type="molecule type" value="Genomic_DNA"/>
</dbReference>
<dbReference type="Gene3D" id="3.30.420.10">
    <property type="entry name" value="Ribonuclease H-like superfamily/Ribonuclease H"/>
    <property type="match status" value="1"/>
</dbReference>
<evidence type="ECO:0000313" key="2">
    <source>
        <dbReference type="EMBL" id="KAB5607377.1"/>
    </source>
</evidence>
<feature type="compositionally biased region" description="Low complexity" evidence="1">
    <location>
        <begin position="167"/>
        <end position="193"/>
    </location>
</feature>
<gene>
    <name evidence="2" type="ORF">EHS19_04825</name>
</gene>
<dbReference type="RefSeq" id="WP_151916654.1">
    <property type="nucleotide sequence ID" value="NZ_RQSP01000012.1"/>
</dbReference>
<reference evidence="2 3" key="1">
    <citation type="journal article" date="2019" name="Int. J. Syst. Evol. Microbiol.">
        <title>Bifidobacterium jacchi sp. nov., isolated from the faeces of a baby common marmoset (Callithrix jacchus).</title>
        <authorList>
            <person name="Modesto M."/>
            <person name="Watanabe K."/>
            <person name="Arita M."/>
            <person name="Satti M."/>
            <person name="Oki K."/>
            <person name="Sciavilla P."/>
            <person name="Patavino C."/>
            <person name="Camma C."/>
            <person name="Michelini S."/>
            <person name="Sgorbati B."/>
            <person name="Mattarelli P."/>
        </authorList>
    </citation>
    <scope>NUCLEOTIDE SEQUENCE [LARGE SCALE GENOMIC DNA]</scope>
    <source>
        <strain evidence="2 3">MRM 9.3</strain>
    </source>
</reference>
<keyword evidence="3" id="KW-1185">Reference proteome</keyword>
<dbReference type="SUPFAM" id="SSF53098">
    <property type="entry name" value="Ribonuclease H-like"/>
    <property type="match status" value="1"/>
</dbReference>
<proteinExistence type="predicted"/>
<dbReference type="InterPro" id="IPR036397">
    <property type="entry name" value="RNaseH_sf"/>
</dbReference>
<evidence type="ECO:0000313" key="3">
    <source>
        <dbReference type="Proteomes" id="UP000326336"/>
    </source>
</evidence>
<dbReference type="Proteomes" id="UP000326336">
    <property type="component" value="Unassembled WGS sequence"/>
</dbReference>